<feature type="region of interest" description="Disordered" evidence="4">
    <location>
        <begin position="120"/>
        <end position="141"/>
    </location>
</feature>
<evidence type="ECO:0000256" key="4">
    <source>
        <dbReference type="SAM" id="MobiDB-lite"/>
    </source>
</evidence>
<feature type="repeat" description="WD" evidence="3">
    <location>
        <begin position="57"/>
        <end position="88"/>
    </location>
</feature>
<evidence type="ECO:0000313" key="5">
    <source>
        <dbReference type="EMBL" id="KAL1521016.1"/>
    </source>
</evidence>
<dbReference type="PROSITE" id="PS50294">
    <property type="entry name" value="WD_REPEATS_REGION"/>
    <property type="match status" value="3"/>
</dbReference>
<name>A0AB34JGP4_PRYPA</name>
<dbReference type="InterPro" id="IPR001680">
    <property type="entry name" value="WD40_rpt"/>
</dbReference>
<dbReference type="PROSITE" id="PS50082">
    <property type="entry name" value="WD_REPEATS_2"/>
    <property type="match status" value="4"/>
</dbReference>
<dbReference type="SMART" id="SM00320">
    <property type="entry name" value="WD40"/>
    <property type="match status" value="5"/>
</dbReference>
<sequence length="365" mass="37701">MAAPPPPAGVLRGHAAAVTAARFTAADGAGEPLLASAGADGELRLWSLRTRRTLAAAAAHSAPVLSLLPLADGRLLTHGRDGAVRVWDGAAALALVGELAVRSYSFCQCAGSPALLRGWPPASPPSPPAATPATPAEPAGWSSALLASPSEDAQEVLLWDLRQKAAARTLRPSSAGGEGLAGRRVGMCMCLRFVQRQPAEGGGGAQPVELLSGWEDGTLKLFDLRADLPVSSSKLHTEPLLCVDAAATYAVTGSADCAVSVVELANSNVAEGILGSICQLSIPVTNEAQGSGGVSSLSLRPDGKLLAAGGWDKRVRVWQTRKWKPLAVLRQHNGTVNAVDFSSCSRWLASASNDHTIALWSLYPP</sequence>
<keyword evidence="6" id="KW-1185">Reference proteome</keyword>
<evidence type="ECO:0000256" key="2">
    <source>
        <dbReference type="ARBA" id="ARBA00022737"/>
    </source>
</evidence>
<evidence type="ECO:0000313" key="6">
    <source>
        <dbReference type="Proteomes" id="UP001515480"/>
    </source>
</evidence>
<dbReference type="Gene3D" id="2.130.10.10">
    <property type="entry name" value="YVTN repeat-like/Quinoprotein amine dehydrogenase"/>
    <property type="match status" value="2"/>
</dbReference>
<feature type="repeat" description="WD" evidence="3">
    <location>
        <begin position="11"/>
        <end position="56"/>
    </location>
</feature>
<dbReference type="Proteomes" id="UP001515480">
    <property type="component" value="Unassembled WGS sequence"/>
</dbReference>
<dbReference type="SUPFAM" id="SSF50978">
    <property type="entry name" value="WD40 repeat-like"/>
    <property type="match status" value="1"/>
</dbReference>
<feature type="repeat" description="WD" evidence="3">
    <location>
        <begin position="294"/>
        <end position="328"/>
    </location>
</feature>
<dbReference type="Pfam" id="PF00400">
    <property type="entry name" value="WD40"/>
    <property type="match status" value="4"/>
</dbReference>
<dbReference type="PANTHER" id="PTHR19854">
    <property type="entry name" value="TRANSDUCIN BETA-LIKE 3"/>
    <property type="match status" value="1"/>
</dbReference>
<evidence type="ECO:0000256" key="1">
    <source>
        <dbReference type="ARBA" id="ARBA00022574"/>
    </source>
</evidence>
<dbReference type="InterPro" id="IPR036322">
    <property type="entry name" value="WD40_repeat_dom_sf"/>
</dbReference>
<proteinExistence type="predicted"/>
<dbReference type="PANTHER" id="PTHR19854:SF1">
    <property type="entry name" value="GUANINE NUCLEOTIDE-BINDING PROTEIN SUBUNIT BETA-LIKE PROTEIN 1"/>
    <property type="match status" value="1"/>
</dbReference>
<dbReference type="InterPro" id="IPR015943">
    <property type="entry name" value="WD40/YVTN_repeat-like_dom_sf"/>
</dbReference>
<keyword evidence="2" id="KW-0677">Repeat</keyword>
<evidence type="ECO:0008006" key="7">
    <source>
        <dbReference type="Google" id="ProtNLM"/>
    </source>
</evidence>
<accession>A0AB34JGP4</accession>
<protein>
    <recommendedName>
        <fullName evidence="7">Guanine nucleotide-binding protein subunit beta-like protein</fullName>
    </recommendedName>
</protein>
<keyword evidence="1 3" id="KW-0853">WD repeat</keyword>
<dbReference type="EMBL" id="JBGBPQ010000008">
    <property type="protein sequence ID" value="KAL1521016.1"/>
    <property type="molecule type" value="Genomic_DNA"/>
</dbReference>
<feature type="compositionally biased region" description="Pro residues" evidence="4">
    <location>
        <begin position="121"/>
        <end position="130"/>
    </location>
</feature>
<comment type="caution">
    <text evidence="5">The sequence shown here is derived from an EMBL/GenBank/DDBJ whole genome shotgun (WGS) entry which is preliminary data.</text>
</comment>
<organism evidence="5 6">
    <name type="scientific">Prymnesium parvum</name>
    <name type="common">Toxic golden alga</name>
    <dbReference type="NCBI Taxonomy" id="97485"/>
    <lineage>
        <taxon>Eukaryota</taxon>
        <taxon>Haptista</taxon>
        <taxon>Haptophyta</taxon>
        <taxon>Prymnesiophyceae</taxon>
        <taxon>Prymnesiales</taxon>
        <taxon>Prymnesiaceae</taxon>
        <taxon>Prymnesium</taxon>
    </lineage>
</organism>
<dbReference type="InterPro" id="IPR020472">
    <property type="entry name" value="WD40_PAC1"/>
</dbReference>
<gene>
    <name evidence="5" type="ORF">AB1Y20_022573</name>
</gene>
<dbReference type="AlphaFoldDB" id="A0AB34JGP4"/>
<dbReference type="PRINTS" id="PR00320">
    <property type="entry name" value="GPROTEINBRPT"/>
</dbReference>
<feature type="repeat" description="WD" evidence="3">
    <location>
        <begin position="329"/>
        <end position="365"/>
    </location>
</feature>
<reference evidence="5 6" key="1">
    <citation type="journal article" date="2024" name="Science">
        <title>Giant polyketide synthase enzymes in the biosynthesis of giant marine polyether toxins.</title>
        <authorList>
            <person name="Fallon T.R."/>
            <person name="Shende V.V."/>
            <person name="Wierzbicki I.H."/>
            <person name="Pendleton A.L."/>
            <person name="Watervoot N.F."/>
            <person name="Auber R.P."/>
            <person name="Gonzalez D.J."/>
            <person name="Wisecaver J.H."/>
            <person name="Moore B.S."/>
        </authorList>
    </citation>
    <scope>NUCLEOTIDE SEQUENCE [LARGE SCALE GENOMIC DNA]</scope>
    <source>
        <strain evidence="5 6">12B1</strain>
    </source>
</reference>
<evidence type="ECO:0000256" key="3">
    <source>
        <dbReference type="PROSITE-ProRule" id="PRU00221"/>
    </source>
</evidence>